<keyword evidence="3" id="KW-0809">Transit peptide</keyword>
<name>A0ABC8UHT7_9AQUA</name>
<dbReference type="InterPro" id="IPR039633">
    <property type="entry name" value="PAP"/>
</dbReference>
<dbReference type="Proteomes" id="UP001642360">
    <property type="component" value="Unassembled WGS sequence"/>
</dbReference>
<evidence type="ECO:0000313" key="5">
    <source>
        <dbReference type="EMBL" id="CAK9180548.1"/>
    </source>
</evidence>
<evidence type="ECO:0000259" key="4">
    <source>
        <dbReference type="Pfam" id="PF04755"/>
    </source>
</evidence>
<dbReference type="InterPro" id="IPR006843">
    <property type="entry name" value="PAP/fibrillin_dom"/>
</dbReference>
<reference evidence="5 6" key="1">
    <citation type="submission" date="2024-02" db="EMBL/GenBank/DDBJ databases">
        <authorList>
            <person name="Vignale AGUSTIN F."/>
            <person name="Sosa J E."/>
            <person name="Modenutti C."/>
        </authorList>
    </citation>
    <scope>NUCLEOTIDE SEQUENCE [LARGE SCALE GENOMIC DNA]</scope>
</reference>
<dbReference type="Pfam" id="PF04755">
    <property type="entry name" value="PAP_fibrillin"/>
    <property type="match status" value="1"/>
</dbReference>
<evidence type="ECO:0000256" key="1">
    <source>
        <dbReference type="ARBA" id="ARBA00004474"/>
    </source>
</evidence>
<evidence type="ECO:0000256" key="3">
    <source>
        <dbReference type="ARBA" id="ARBA00022946"/>
    </source>
</evidence>
<keyword evidence="2" id="KW-0934">Plastid</keyword>
<protein>
    <recommendedName>
        <fullName evidence="4">Plastid lipid-associated protein/fibrillin conserved domain-containing protein</fullName>
    </recommendedName>
</protein>
<dbReference type="EMBL" id="CAUOFW020007756">
    <property type="protein sequence ID" value="CAK9180548.1"/>
    <property type="molecule type" value="Genomic_DNA"/>
</dbReference>
<organism evidence="5 6">
    <name type="scientific">Ilex paraguariensis</name>
    <name type="common">yerba mate</name>
    <dbReference type="NCBI Taxonomy" id="185542"/>
    <lineage>
        <taxon>Eukaryota</taxon>
        <taxon>Viridiplantae</taxon>
        <taxon>Streptophyta</taxon>
        <taxon>Embryophyta</taxon>
        <taxon>Tracheophyta</taxon>
        <taxon>Spermatophyta</taxon>
        <taxon>Magnoliopsida</taxon>
        <taxon>eudicotyledons</taxon>
        <taxon>Gunneridae</taxon>
        <taxon>Pentapetalae</taxon>
        <taxon>asterids</taxon>
        <taxon>campanulids</taxon>
        <taxon>Aquifoliales</taxon>
        <taxon>Aquifoliaceae</taxon>
        <taxon>Ilex</taxon>
    </lineage>
</organism>
<dbReference type="GO" id="GO:0009536">
    <property type="term" value="C:plastid"/>
    <property type="evidence" value="ECO:0007669"/>
    <property type="project" value="UniProtKB-SubCell"/>
</dbReference>
<dbReference type="PANTHER" id="PTHR31906">
    <property type="entry name" value="PLASTID-LIPID-ASSOCIATED PROTEIN 4, CHLOROPLASTIC-RELATED"/>
    <property type="match status" value="1"/>
</dbReference>
<feature type="domain" description="Plastid lipid-associated protein/fibrillin conserved" evidence="4">
    <location>
        <begin position="86"/>
        <end position="280"/>
    </location>
</feature>
<gene>
    <name evidence="5" type="ORF">ILEXP_LOCUS50555</name>
</gene>
<evidence type="ECO:0000256" key="2">
    <source>
        <dbReference type="ARBA" id="ARBA00022640"/>
    </source>
</evidence>
<keyword evidence="6" id="KW-1185">Reference proteome</keyword>
<evidence type="ECO:0000313" key="6">
    <source>
        <dbReference type="Proteomes" id="UP001642360"/>
    </source>
</evidence>
<accession>A0ABC8UHT7</accession>
<sequence length="283" mass="30687">MASVLQSRLPLYHSSPSPSSYCSSTFTCFFPINPRAQSIHTQMFHSKKNYHSKKDLLCKSALDKVSVIDPPGNDVEGSKTEIIGALKLKLLSAVSGLNRGLAASEDDLQKADSAAKELEGVGGPVDLSVELDKLQGRWKLIYSSAFSSRTLGGSRPGPPTGRLLPIILGQVFQRIDILSKDFDNIAELQLGTPWPLPPVEVTATLAHKFEVLGSSKIKIVFEKTTVKTTGNLSQLPPLDVPRIPDALRPASNTGSGEFEVTYLDSDTRVTRGDRGELRVFVIS</sequence>
<comment type="caution">
    <text evidence="5">The sequence shown here is derived from an EMBL/GenBank/DDBJ whole genome shotgun (WGS) entry which is preliminary data.</text>
</comment>
<comment type="subcellular location">
    <subcellularLocation>
        <location evidence="1">Plastid</location>
    </subcellularLocation>
</comment>
<proteinExistence type="predicted"/>
<dbReference type="AlphaFoldDB" id="A0ABC8UHT7"/>